<dbReference type="CTD" id="9813159"/>
<name>E3N7I8_CAERE</name>
<evidence type="ECO:0000313" key="3">
    <source>
        <dbReference type="Proteomes" id="UP000008281"/>
    </source>
</evidence>
<dbReference type="Proteomes" id="UP000008281">
    <property type="component" value="Unassembled WGS sequence"/>
</dbReference>
<dbReference type="EMBL" id="DS268548">
    <property type="protein sequence ID" value="EFO88569.1"/>
    <property type="molecule type" value="Genomic_DNA"/>
</dbReference>
<sequence>MTDNYPTGGHTAPTVALSNNYPTGGHTAPTVAHSSRNDPNSKKRRKIHWCHRCGNTLFSKDSLKRHCMEHKHMTEEDRFDLYETSVKMSEERRSNNY</sequence>
<gene>
    <name evidence="2" type="ORF">CRE_13660</name>
</gene>
<accession>E3N7I8</accession>
<dbReference type="AlphaFoldDB" id="E3N7I8"/>
<organism evidence="3">
    <name type="scientific">Caenorhabditis remanei</name>
    <name type="common">Caenorhabditis vulgaris</name>
    <dbReference type="NCBI Taxonomy" id="31234"/>
    <lineage>
        <taxon>Eukaryota</taxon>
        <taxon>Metazoa</taxon>
        <taxon>Ecdysozoa</taxon>
        <taxon>Nematoda</taxon>
        <taxon>Chromadorea</taxon>
        <taxon>Rhabditida</taxon>
        <taxon>Rhabditina</taxon>
        <taxon>Rhabditomorpha</taxon>
        <taxon>Rhabditoidea</taxon>
        <taxon>Rhabditidae</taxon>
        <taxon>Peloderinae</taxon>
        <taxon>Caenorhabditis</taxon>
    </lineage>
</organism>
<dbReference type="RefSeq" id="XP_003095618.2">
    <property type="nucleotide sequence ID" value="XM_003095570.2"/>
</dbReference>
<dbReference type="HOGENOM" id="CLU_2348648_0_0_1"/>
<keyword evidence="3" id="KW-1185">Reference proteome</keyword>
<proteinExistence type="predicted"/>
<protein>
    <submittedName>
        <fullName evidence="2">Uncharacterized protein</fullName>
    </submittedName>
</protein>
<evidence type="ECO:0000313" key="2">
    <source>
        <dbReference type="EMBL" id="EFO88569.1"/>
    </source>
</evidence>
<dbReference type="KEGG" id="crq:GCK72_002977"/>
<dbReference type="InterPro" id="IPR013087">
    <property type="entry name" value="Znf_C2H2_type"/>
</dbReference>
<dbReference type="GeneID" id="9813159"/>
<reference evidence="2" key="1">
    <citation type="submission" date="2007-07" db="EMBL/GenBank/DDBJ databases">
        <title>PCAP assembly of the Caenorhabditis remanei genome.</title>
        <authorList>
            <consortium name="The Caenorhabditis remanei Sequencing Consortium"/>
            <person name="Wilson R.K."/>
        </authorList>
    </citation>
    <scope>NUCLEOTIDE SEQUENCE [LARGE SCALE GENOMIC DNA]</scope>
    <source>
        <strain evidence="2">PB4641</strain>
    </source>
</reference>
<feature type="region of interest" description="Disordered" evidence="1">
    <location>
        <begin position="1"/>
        <end position="46"/>
    </location>
</feature>
<dbReference type="PROSITE" id="PS50157">
    <property type="entry name" value="ZINC_FINGER_C2H2_2"/>
    <property type="match status" value="1"/>
</dbReference>
<dbReference type="PROSITE" id="PS00028">
    <property type="entry name" value="ZINC_FINGER_C2H2_1"/>
    <property type="match status" value="1"/>
</dbReference>
<evidence type="ECO:0000256" key="1">
    <source>
        <dbReference type="SAM" id="MobiDB-lite"/>
    </source>
</evidence>